<dbReference type="InterPro" id="IPR052155">
    <property type="entry name" value="Biofilm_reg_signaling"/>
</dbReference>
<name>A0ABR9BCJ3_9RHOO</name>
<evidence type="ECO:0000256" key="1">
    <source>
        <dbReference type="SAM" id="Phobius"/>
    </source>
</evidence>
<evidence type="ECO:0000313" key="8">
    <source>
        <dbReference type="Proteomes" id="UP000603602"/>
    </source>
</evidence>
<dbReference type="NCBIfam" id="TIGR00254">
    <property type="entry name" value="GGDEF"/>
    <property type="match status" value="1"/>
</dbReference>
<evidence type="ECO:0000259" key="4">
    <source>
        <dbReference type="PROSITE" id="PS50883"/>
    </source>
</evidence>
<feature type="domain" description="GGDEF" evidence="5">
    <location>
        <begin position="506"/>
        <end position="637"/>
    </location>
</feature>
<dbReference type="Pfam" id="PF08376">
    <property type="entry name" value="NIT"/>
    <property type="match status" value="1"/>
</dbReference>
<dbReference type="Pfam" id="PF13426">
    <property type="entry name" value="PAS_9"/>
    <property type="match status" value="1"/>
</dbReference>
<dbReference type="PROSITE" id="PS50113">
    <property type="entry name" value="PAC"/>
    <property type="match status" value="1"/>
</dbReference>
<gene>
    <name evidence="7" type="ORF">IFO67_13590</name>
</gene>
<evidence type="ECO:0000259" key="2">
    <source>
        <dbReference type="PROSITE" id="PS50112"/>
    </source>
</evidence>
<keyword evidence="1" id="KW-1133">Transmembrane helix</keyword>
<dbReference type="InterPro" id="IPR029787">
    <property type="entry name" value="Nucleotide_cyclase"/>
</dbReference>
<sequence length="918" mass="99931">MASDPSAAGRIPFRLLRRHFPWVLIVFFGALSLLAAGNVLDKLREWRLARQIHAQVDANALISQAVDELQKERGISSGLLASGGARFGAELADQYTRADPALATLRVAMAAQAASRGEDTPAPELAALDGLGELRRLVGGRVLSRDVAVARYTDIVQSLFQLMLDTAQLADGRLLRAQLALIAFLQAKEMAGQERALLTTMLAAGNFDPGPRREALLRIQAQKEVFIRQFFGLVDPALREAYWDMEERPLVLRAEAIRRKIVYIADAPRFMADALPSAEEWFAVATQKIDAMKSVEVLLGESVARGAREHLEFTQHTLLVAVGLALLSCLLAAAGWLQVRRGQRLAENDLQLAASVFGDCAEAMVITDPQAVIVQANKAFSRMTGYTAADVIGQSMSLLRSDRHDATFFAAMWQDLLRHGSWEGEVWNRRRNGEQYPAQLSLVAVRDAQGVVANYIAMIFDLSQRRQSEQLIEQLRNHDRLTGLLNREAWQAVVARAVEGAASGGPACAVLDIGVDRFRLINESLGHALGDEVLQEIAARLRAALPADAPLARPAGDRFAALLEDGLDSLDARCQALLEAFIPPMHPGGHELGVTVSIGVACAPDDDDQAAGLLMKAEAAMNRAKQQGQGSWRRYAADMSGEGVRLLRLERMLRRALEQGEFELHYQPQVDASGGGLVGVEALLRWHSAELGMVSPVQFIPVAEQTGLIVPIGAWVLRAACWQARRWQASLGRELPVAVNLSARQFADAGLLDEVEAVLRETGLPGRLLELEITEGLLVEDPAGAAETLRRLQTLGVRVAIDDFGTGYSSLAYLKTFPLDRLKMDRSFVRDLEHNDSDRAIARAIVALARNLNIEVVAEGVETARQRDFLAGIGCHVLQGYLHGRPMPGDALAQLVRDGALPLEQAPGNVLEAPSGHA</sequence>
<dbReference type="CDD" id="cd01949">
    <property type="entry name" value="GGDEF"/>
    <property type="match status" value="1"/>
</dbReference>
<dbReference type="SMART" id="SM00086">
    <property type="entry name" value="PAC"/>
    <property type="match status" value="1"/>
</dbReference>
<dbReference type="PROSITE" id="PS50887">
    <property type="entry name" value="GGDEF"/>
    <property type="match status" value="1"/>
</dbReference>
<dbReference type="InterPro" id="IPR035965">
    <property type="entry name" value="PAS-like_dom_sf"/>
</dbReference>
<dbReference type="Gene3D" id="3.30.70.270">
    <property type="match status" value="1"/>
</dbReference>
<dbReference type="Proteomes" id="UP000603602">
    <property type="component" value="Unassembled WGS sequence"/>
</dbReference>
<accession>A0ABR9BCJ3</accession>
<evidence type="ECO:0000259" key="6">
    <source>
        <dbReference type="PROSITE" id="PS50906"/>
    </source>
</evidence>
<dbReference type="SMART" id="SM00267">
    <property type="entry name" value="GGDEF"/>
    <property type="match status" value="1"/>
</dbReference>
<evidence type="ECO:0000259" key="3">
    <source>
        <dbReference type="PROSITE" id="PS50113"/>
    </source>
</evidence>
<dbReference type="Pfam" id="PF00990">
    <property type="entry name" value="GGDEF"/>
    <property type="match status" value="1"/>
</dbReference>
<feature type="transmembrane region" description="Helical" evidence="1">
    <location>
        <begin position="20"/>
        <end position="40"/>
    </location>
</feature>
<dbReference type="Gene3D" id="3.20.20.450">
    <property type="entry name" value="EAL domain"/>
    <property type="match status" value="1"/>
</dbReference>
<proteinExistence type="predicted"/>
<protein>
    <submittedName>
        <fullName evidence="7">EAL domain-containing protein</fullName>
    </submittedName>
</protein>
<dbReference type="SUPFAM" id="SSF55785">
    <property type="entry name" value="PYP-like sensor domain (PAS domain)"/>
    <property type="match status" value="1"/>
</dbReference>
<keyword evidence="8" id="KW-1185">Reference proteome</keyword>
<dbReference type="InterPro" id="IPR013587">
    <property type="entry name" value="Nitrate/nitrite_sensing"/>
</dbReference>
<dbReference type="InterPro" id="IPR035919">
    <property type="entry name" value="EAL_sf"/>
</dbReference>
<feature type="domain" description="PAC" evidence="3">
    <location>
        <begin position="422"/>
        <end position="474"/>
    </location>
</feature>
<dbReference type="PANTHER" id="PTHR44757:SF2">
    <property type="entry name" value="BIOFILM ARCHITECTURE MAINTENANCE PROTEIN MBAA"/>
    <property type="match status" value="1"/>
</dbReference>
<keyword evidence="1" id="KW-0472">Membrane</keyword>
<dbReference type="SMART" id="SM00091">
    <property type="entry name" value="PAS"/>
    <property type="match status" value="1"/>
</dbReference>
<dbReference type="CDD" id="cd00130">
    <property type="entry name" value="PAS"/>
    <property type="match status" value="1"/>
</dbReference>
<dbReference type="PROSITE" id="PS50112">
    <property type="entry name" value="PAS"/>
    <property type="match status" value="1"/>
</dbReference>
<dbReference type="InterPro" id="IPR000700">
    <property type="entry name" value="PAS-assoc_C"/>
</dbReference>
<dbReference type="EMBL" id="JACYTO010000002">
    <property type="protein sequence ID" value="MBD8503922.1"/>
    <property type="molecule type" value="Genomic_DNA"/>
</dbReference>
<dbReference type="InterPro" id="IPR001633">
    <property type="entry name" value="EAL_dom"/>
</dbReference>
<dbReference type="NCBIfam" id="TIGR00229">
    <property type="entry name" value="sensory_box"/>
    <property type="match status" value="1"/>
</dbReference>
<dbReference type="CDD" id="cd01948">
    <property type="entry name" value="EAL"/>
    <property type="match status" value="1"/>
</dbReference>
<dbReference type="PANTHER" id="PTHR44757">
    <property type="entry name" value="DIGUANYLATE CYCLASE DGCP"/>
    <property type="match status" value="1"/>
</dbReference>
<dbReference type="InterPro" id="IPR010910">
    <property type="entry name" value="Nitrate/nitrite_sensing_bac"/>
</dbReference>
<dbReference type="SMART" id="SM00052">
    <property type="entry name" value="EAL"/>
    <property type="match status" value="1"/>
</dbReference>
<evidence type="ECO:0000313" key="7">
    <source>
        <dbReference type="EMBL" id="MBD8503922.1"/>
    </source>
</evidence>
<feature type="domain" description="PAS" evidence="2">
    <location>
        <begin position="364"/>
        <end position="402"/>
    </location>
</feature>
<evidence type="ECO:0000259" key="5">
    <source>
        <dbReference type="PROSITE" id="PS50887"/>
    </source>
</evidence>
<keyword evidence="1" id="KW-0812">Transmembrane</keyword>
<dbReference type="InterPro" id="IPR043128">
    <property type="entry name" value="Rev_trsase/Diguanyl_cyclase"/>
</dbReference>
<reference evidence="8" key="1">
    <citation type="submission" date="2023-07" db="EMBL/GenBank/DDBJ databases">
        <title>Thauera sp. CAU 1555 isolated from sand of Yaerae Beach.</title>
        <authorList>
            <person name="Kim W."/>
        </authorList>
    </citation>
    <scope>NUCLEOTIDE SEQUENCE [LARGE SCALE GENOMIC DNA]</scope>
    <source>
        <strain evidence="8">CAU 1555</strain>
    </source>
</reference>
<feature type="domain" description="NIT" evidence="6">
    <location>
        <begin position="60"/>
        <end position="310"/>
    </location>
</feature>
<dbReference type="SUPFAM" id="SSF55073">
    <property type="entry name" value="Nucleotide cyclase"/>
    <property type="match status" value="1"/>
</dbReference>
<dbReference type="PROSITE" id="PS50906">
    <property type="entry name" value="NIT"/>
    <property type="match status" value="1"/>
</dbReference>
<organism evidence="7 8">
    <name type="scientific">Thauera sedimentorum</name>
    <dbReference type="NCBI Taxonomy" id="2767595"/>
    <lineage>
        <taxon>Bacteria</taxon>
        <taxon>Pseudomonadati</taxon>
        <taxon>Pseudomonadota</taxon>
        <taxon>Betaproteobacteria</taxon>
        <taxon>Rhodocyclales</taxon>
        <taxon>Zoogloeaceae</taxon>
        <taxon>Thauera</taxon>
    </lineage>
</organism>
<dbReference type="PROSITE" id="PS50883">
    <property type="entry name" value="EAL"/>
    <property type="match status" value="1"/>
</dbReference>
<dbReference type="SUPFAM" id="SSF141868">
    <property type="entry name" value="EAL domain-like"/>
    <property type="match status" value="1"/>
</dbReference>
<feature type="transmembrane region" description="Helical" evidence="1">
    <location>
        <begin position="318"/>
        <end position="337"/>
    </location>
</feature>
<comment type="caution">
    <text evidence="7">The sequence shown here is derived from an EMBL/GenBank/DDBJ whole genome shotgun (WGS) entry which is preliminary data.</text>
</comment>
<dbReference type="InterPro" id="IPR001610">
    <property type="entry name" value="PAC"/>
</dbReference>
<dbReference type="InterPro" id="IPR000014">
    <property type="entry name" value="PAS"/>
</dbReference>
<dbReference type="RefSeq" id="WP_187718713.1">
    <property type="nucleotide sequence ID" value="NZ_JACTAH010000002.1"/>
</dbReference>
<dbReference type="InterPro" id="IPR000160">
    <property type="entry name" value="GGDEF_dom"/>
</dbReference>
<feature type="domain" description="EAL" evidence="4">
    <location>
        <begin position="646"/>
        <end position="900"/>
    </location>
</feature>
<dbReference type="Pfam" id="PF00563">
    <property type="entry name" value="EAL"/>
    <property type="match status" value="1"/>
</dbReference>
<dbReference type="Gene3D" id="3.30.450.20">
    <property type="entry name" value="PAS domain"/>
    <property type="match status" value="1"/>
</dbReference>